<comment type="similarity">
    <text evidence="1 2">Belongs to the outer membrane factor (OMF) (TC 1.B.17) family.</text>
</comment>
<accession>A0A7Y0BNR8</accession>
<sequence length="476" mass="50128">MAFSKLALLLTATATIGALSPVEARPLRVRPASDVPAVHTQAETAGWWRAFGDPVLDRIVATVLDQNLDLKAASARITQARAMARYARANMLPSANLSASAQRVSQSLESPMGAAGSALGLPRSFDLYQAGAEASWEIDVFGRLGRERHAALSDLDAATHDAASMRLSLAAEAATAYVDLRRLQASLAIAESQVANAEKAVELVRLKVDQGFVPARALDQALALRDEARAALPGLRAAVAADADRIDVLMGRNAGAARTELAGGVGELAAIPETIDPGAAIVPSDLMRRRPDVVAAERRMIAADDRVAVALGEYYPRISLGGLLGVVTLGVSKMFTGDSVQTAGGASLRWRLFDFSRVDSEVALARGRHAEALARYRGALVQATADVETALTGLGEARVALATRQQQVEALTAARDRINAAYRKGDVALLDVLEADQHVLSATQQLALARAQAAQASIFAVRALGGGFEQRDNDHG</sequence>
<keyword evidence="2" id="KW-0472">Membrane</keyword>
<keyword evidence="2" id="KW-0812">Transmembrane</keyword>
<dbReference type="EMBL" id="JABBGM010000003">
    <property type="protein sequence ID" value="NML93881.1"/>
    <property type="molecule type" value="Genomic_DNA"/>
</dbReference>
<keyword evidence="2" id="KW-0564">Palmitate</keyword>
<keyword evidence="2" id="KW-0449">Lipoprotein</keyword>
<dbReference type="Pfam" id="PF02321">
    <property type="entry name" value="OEP"/>
    <property type="match status" value="2"/>
</dbReference>
<evidence type="ECO:0000256" key="1">
    <source>
        <dbReference type="ARBA" id="ARBA00007613"/>
    </source>
</evidence>
<dbReference type="SUPFAM" id="SSF56954">
    <property type="entry name" value="Outer membrane efflux proteins (OEP)"/>
    <property type="match status" value="1"/>
</dbReference>
<dbReference type="Proteomes" id="UP000583556">
    <property type="component" value="Unassembled WGS sequence"/>
</dbReference>
<dbReference type="NCBIfam" id="TIGR01845">
    <property type="entry name" value="outer_NodT"/>
    <property type="match status" value="1"/>
</dbReference>
<evidence type="ECO:0000256" key="3">
    <source>
        <dbReference type="SAM" id="Coils"/>
    </source>
</evidence>
<evidence type="ECO:0000256" key="2">
    <source>
        <dbReference type="RuleBase" id="RU362097"/>
    </source>
</evidence>
<dbReference type="InterPro" id="IPR010131">
    <property type="entry name" value="MdtP/NodT-like"/>
</dbReference>
<keyword evidence="3" id="KW-0175">Coiled coil</keyword>
<organism evidence="4 5">
    <name type="scientific">Novosphingobium olei</name>
    <dbReference type="NCBI Taxonomy" id="2728851"/>
    <lineage>
        <taxon>Bacteria</taxon>
        <taxon>Pseudomonadati</taxon>
        <taxon>Pseudomonadota</taxon>
        <taxon>Alphaproteobacteria</taxon>
        <taxon>Sphingomonadales</taxon>
        <taxon>Sphingomonadaceae</taxon>
        <taxon>Novosphingobium</taxon>
    </lineage>
</organism>
<dbReference type="AlphaFoldDB" id="A0A7Y0BNR8"/>
<comment type="subcellular location">
    <subcellularLocation>
        <location evidence="2">Cell membrane</location>
        <topology evidence="2">Lipid-anchor</topology>
    </subcellularLocation>
</comment>
<dbReference type="GO" id="GO:0005886">
    <property type="term" value="C:plasma membrane"/>
    <property type="evidence" value="ECO:0007669"/>
    <property type="project" value="UniProtKB-SubCell"/>
</dbReference>
<gene>
    <name evidence="4" type="ORF">HHL27_09390</name>
</gene>
<name>A0A7Y0BNR8_9SPHN</name>
<dbReference type="PANTHER" id="PTHR30203">
    <property type="entry name" value="OUTER MEMBRANE CATION EFFLUX PROTEIN"/>
    <property type="match status" value="1"/>
</dbReference>
<dbReference type="RefSeq" id="WP_169493143.1">
    <property type="nucleotide sequence ID" value="NZ_JABBGM010000003.1"/>
</dbReference>
<dbReference type="PANTHER" id="PTHR30203:SF25">
    <property type="entry name" value="OUTER MEMBRANE PROTEIN-RELATED"/>
    <property type="match status" value="1"/>
</dbReference>
<keyword evidence="5" id="KW-1185">Reference proteome</keyword>
<keyword evidence="2" id="KW-1134">Transmembrane beta strand</keyword>
<proteinExistence type="inferred from homology"/>
<dbReference type="GO" id="GO:0015562">
    <property type="term" value="F:efflux transmembrane transporter activity"/>
    <property type="evidence" value="ECO:0007669"/>
    <property type="project" value="InterPro"/>
</dbReference>
<protein>
    <submittedName>
        <fullName evidence="4">Efflux transporter outer membrane subunit</fullName>
    </submittedName>
</protein>
<evidence type="ECO:0000313" key="4">
    <source>
        <dbReference type="EMBL" id="NML93881.1"/>
    </source>
</evidence>
<evidence type="ECO:0000313" key="5">
    <source>
        <dbReference type="Proteomes" id="UP000583556"/>
    </source>
</evidence>
<dbReference type="Gene3D" id="2.20.200.10">
    <property type="entry name" value="Outer membrane efflux proteins (OEP)"/>
    <property type="match status" value="1"/>
</dbReference>
<reference evidence="4 5" key="1">
    <citation type="submission" date="2020-04" db="EMBL/GenBank/DDBJ databases">
        <title>Novosphingobium sp. TW-4 isolated from soil.</title>
        <authorList>
            <person name="Dahal R.H."/>
            <person name="Chaudhary D.K."/>
        </authorList>
    </citation>
    <scope>NUCLEOTIDE SEQUENCE [LARGE SCALE GENOMIC DNA]</scope>
    <source>
        <strain evidence="4 5">TW-4</strain>
    </source>
</reference>
<dbReference type="Gene3D" id="1.20.1600.10">
    <property type="entry name" value="Outer membrane efflux proteins (OEP)"/>
    <property type="match status" value="1"/>
</dbReference>
<comment type="caution">
    <text evidence="4">The sequence shown here is derived from an EMBL/GenBank/DDBJ whole genome shotgun (WGS) entry which is preliminary data.</text>
</comment>
<dbReference type="InterPro" id="IPR003423">
    <property type="entry name" value="OMP_efflux"/>
</dbReference>
<feature type="coiled-coil region" evidence="3">
    <location>
        <begin position="180"/>
        <end position="207"/>
    </location>
</feature>